<proteinExistence type="inferred from homology"/>
<keyword evidence="5" id="KW-1185">Reference proteome</keyword>
<dbReference type="InterPro" id="IPR006076">
    <property type="entry name" value="FAD-dep_OxRdtase"/>
</dbReference>
<dbReference type="OrthoDB" id="9805337at2"/>
<evidence type="ECO:0000313" key="4">
    <source>
        <dbReference type="EMBL" id="KZD02766.1"/>
    </source>
</evidence>
<dbReference type="RefSeq" id="WP_067559475.1">
    <property type="nucleotide sequence ID" value="NZ_LPXN01000152.1"/>
</dbReference>
<gene>
    <name evidence="4" type="ORF">AUP43_13475</name>
</gene>
<dbReference type="STRING" id="580166.AUP43_13475"/>
<accession>A0A154VN70</accession>
<dbReference type="SUPFAM" id="SSF51905">
    <property type="entry name" value="FAD/NAD(P)-binding domain"/>
    <property type="match status" value="1"/>
</dbReference>
<dbReference type="NCBIfam" id="NF001933">
    <property type="entry name" value="PRK00711.1"/>
    <property type="match status" value="1"/>
</dbReference>
<dbReference type="GO" id="GO:0005886">
    <property type="term" value="C:plasma membrane"/>
    <property type="evidence" value="ECO:0007669"/>
    <property type="project" value="TreeGrafter"/>
</dbReference>
<comment type="caution">
    <text evidence="4">The sequence shown here is derived from an EMBL/GenBank/DDBJ whole genome shotgun (WGS) entry which is preliminary data.</text>
</comment>
<comment type="similarity">
    <text evidence="1">Belongs to the DadA oxidoreductase family.</text>
</comment>
<dbReference type="GO" id="GO:0005737">
    <property type="term" value="C:cytoplasm"/>
    <property type="evidence" value="ECO:0007669"/>
    <property type="project" value="TreeGrafter"/>
</dbReference>
<feature type="domain" description="FAD dependent oxidoreductase" evidence="3">
    <location>
        <begin position="2"/>
        <end position="398"/>
    </location>
</feature>
<dbReference type="EMBL" id="LPXN01000152">
    <property type="protein sequence ID" value="KZD02766.1"/>
    <property type="molecule type" value="Genomic_DNA"/>
</dbReference>
<dbReference type="Proteomes" id="UP000076400">
    <property type="component" value="Unassembled WGS sequence"/>
</dbReference>
<dbReference type="PANTHER" id="PTHR13847">
    <property type="entry name" value="SARCOSINE DEHYDROGENASE-RELATED"/>
    <property type="match status" value="1"/>
</dbReference>
<dbReference type="SUPFAM" id="SSF54373">
    <property type="entry name" value="FAD-linked reductases, C-terminal domain"/>
    <property type="match status" value="1"/>
</dbReference>
<dbReference type="Gene3D" id="3.50.50.60">
    <property type="entry name" value="FAD/NAD(P)-binding domain"/>
    <property type="match status" value="2"/>
</dbReference>
<reference evidence="4 5" key="1">
    <citation type="submission" date="2015-12" db="EMBL/GenBank/DDBJ databases">
        <title>Genome sequence of Oceanibaculum pacificum MCCC 1A02656.</title>
        <authorList>
            <person name="Lu L."/>
            <person name="Lai Q."/>
            <person name="Shao Z."/>
            <person name="Qian P."/>
        </authorList>
    </citation>
    <scope>NUCLEOTIDE SEQUENCE [LARGE SCALE GENOMIC DNA]</scope>
    <source>
        <strain evidence="4 5">MCCC 1A02656</strain>
    </source>
</reference>
<evidence type="ECO:0000259" key="3">
    <source>
        <dbReference type="Pfam" id="PF01266"/>
    </source>
</evidence>
<organism evidence="4 5">
    <name type="scientific">Oceanibaculum pacificum</name>
    <dbReference type="NCBI Taxonomy" id="580166"/>
    <lineage>
        <taxon>Bacteria</taxon>
        <taxon>Pseudomonadati</taxon>
        <taxon>Pseudomonadota</taxon>
        <taxon>Alphaproteobacteria</taxon>
        <taxon>Rhodospirillales</taxon>
        <taxon>Oceanibaculaceae</taxon>
        <taxon>Oceanibaculum</taxon>
    </lineage>
</organism>
<protein>
    <recommendedName>
        <fullName evidence="3">FAD dependent oxidoreductase domain-containing protein</fullName>
    </recommendedName>
</protein>
<evidence type="ECO:0000256" key="2">
    <source>
        <dbReference type="ARBA" id="ARBA00023002"/>
    </source>
</evidence>
<dbReference type="InterPro" id="IPR036188">
    <property type="entry name" value="FAD/NAD-bd_sf"/>
</dbReference>
<dbReference type="Pfam" id="PF01266">
    <property type="entry name" value="DAO"/>
    <property type="match status" value="1"/>
</dbReference>
<sequence length="416" mass="44904">MHVVVLGAGVVGIATAYQLARQGHRVTVVDRQPGPALETSFANAAQIAAALCGPWSGPGVPFKLWGWLRDADSPLRFKPQADPRQWMWGLRFLMECTQARHDLTFRRMLEFGRYSQQALAQVKADTGMQYHQVEAGILKLCTTEETVADLAVLESLLGDAGIPTKRLTPAECVTLEPALAQARDRLTAGLHLPTDESGDAYLFTTRLADLCAEMGVAFRYGATITGFELENGAIDEVETDKGAIEGDAFVLALGSYSPKLARRLGLSLPVWPVKGYSATVPVGPGDSAPRISLYVAEKKVAMSRLGDNLRIAGMADIAGYDTALDPRRARQVLDAGLDIFPQAGDRDQARLWCGLRPLTPDGLPILGRCKLANLYLNTGHGTYGWTYACGSARVIADLIAGRAPEHDLSGLTLSRF</sequence>
<dbReference type="AlphaFoldDB" id="A0A154VN70"/>
<evidence type="ECO:0000313" key="5">
    <source>
        <dbReference type="Proteomes" id="UP000076400"/>
    </source>
</evidence>
<evidence type="ECO:0000256" key="1">
    <source>
        <dbReference type="ARBA" id="ARBA00009410"/>
    </source>
</evidence>
<name>A0A154VN70_9PROT</name>
<dbReference type="GO" id="GO:0008718">
    <property type="term" value="F:D-amino-acid dehydrogenase activity"/>
    <property type="evidence" value="ECO:0007669"/>
    <property type="project" value="TreeGrafter"/>
</dbReference>
<dbReference type="GO" id="GO:0055130">
    <property type="term" value="P:D-alanine catabolic process"/>
    <property type="evidence" value="ECO:0007669"/>
    <property type="project" value="TreeGrafter"/>
</dbReference>
<keyword evidence="2" id="KW-0560">Oxidoreductase</keyword>
<dbReference type="PANTHER" id="PTHR13847:SF280">
    <property type="entry name" value="D-AMINO ACID DEHYDROGENASE"/>
    <property type="match status" value="1"/>
</dbReference>
<dbReference type="Gene3D" id="3.30.9.10">
    <property type="entry name" value="D-Amino Acid Oxidase, subunit A, domain 2"/>
    <property type="match status" value="1"/>
</dbReference>